<evidence type="ECO:0000313" key="3">
    <source>
        <dbReference type="Proteomes" id="UP000663864"/>
    </source>
</evidence>
<dbReference type="EMBL" id="CAJNOT010005141">
    <property type="protein sequence ID" value="CAF1456679.1"/>
    <property type="molecule type" value="Genomic_DNA"/>
</dbReference>
<name>A0A815Q2S7_9BILA</name>
<comment type="caution">
    <text evidence="1">The sequence shown here is derived from an EMBL/GenBank/DDBJ whole genome shotgun (WGS) entry which is preliminary data.</text>
</comment>
<dbReference type="Proteomes" id="UP000663836">
    <property type="component" value="Unassembled WGS sequence"/>
</dbReference>
<dbReference type="AlphaFoldDB" id="A0A815Q2S7"/>
<gene>
    <name evidence="2" type="ORF">JBS370_LOCUS32290</name>
    <name evidence="1" type="ORF">ZHD862_LOCUS35504</name>
</gene>
<evidence type="ECO:0008006" key="4">
    <source>
        <dbReference type="Google" id="ProtNLM"/>
    </source>
</evidence>
<proteinExistence type="predicted"/>
<evidence type="ECO:0000313" key="1">
    <source>
        <dbReference type="EMBL" id="CAF1456679.1"/>
    </source>
</evidence>
<organism evidence="1 3">
    <name type="scientific">Rotaria sordida</name>
    <dbReference type="NCBI Taxonomy" id="392033"/>
    <lineage>
        <taxon>Eukaryota</taxon>
        <taxon>Metazoa</taxon>
        <taxon>Spiralia</taxon>
        <taxon>Gnathifera</taxon>
        <taxon>Rotifera</taxon>
        <taxon>Eurotatoria</taxon>
        <taxon>Bdelloidea</taxon>
        <taxon>Philodinida</taxon>
        <taxon>Philodinidae</taxon>
        <taxon>Rotaria</taxon>
    </lineage>
</organism>
<dbReference type="EMBL" id="CAJOBD010008463">
    <property type="protein sequence ID" value="CAF4113222.1"/>
    <property type="molecule type" value="Genomic_DNA"/>
</dbReference>
<accession>A0A815Q2S7</accession>
<dbReference type="Proteomes" id="UP000663864">
    <property type="component" value="Unassembled WGS sequence"/>
</dbReference>
<sequence>MSGISSDVRNYFKLELLLARSYVLLRQFFKKRFSQFNAGQLWDDTPICGNNYLTNVVAKNKQINLTKVQKTSVSNGNSNEWDSTTLTALLIYGERPKTLNTVEIQQLDHEDTLLKQLKDIRNELAHHATKSIPDAEFN</sequence>
<evidence type="ECO:0000313" key="2">
    <source>
        <dbReference type="EMBL" id="CAF4113222.1"/>
    </source>
</evidence>
<reference evidence="1" key="1">
    <citation type="submission" date="2021-02" db="EMBL/GenBank/DDBJ databases">
        <authorList>
            <person name="Nowell W R."/>
        </authorList>
    </citation>
    <scope>NUCLEOTIDE SEQUENCE</scope>
</reference>
<protein>
    <recommendedName>
        <fullName evidence="4">DZIP3-like HEPN domain-containing protein</fullName>
    </recommendedName>
</protein>